<dbReference type="PANTHER" id="PTHR45783:SF3">
    <property type="entry name" value="KINESIN LIGHT CHAIN"/>
    <property type="match status" value="1"/>
</dbReference>
<evidence type="ECO:0000313" key="12">
    <source>
        <dbReference type="Proteomes" id="UP000274822"/>
    </source>
</evidence>
<dbReference type="GO" id="GO:0019894">
    <property type="term" value="F:kinesin binding"/>
    <property type="evidence" value="ECO:0007669"/>
    <property type="project" value="TreeGrafter"/>
</dbReference>
<keyword evidence="9" id="KW-0206">Cytoskeleton</keyword>
<keyword evidence="12" id="KW-1185">Reference proteome</keyword>
<feature type="non-terminal residue" evidence="11">
    <location>
        <position position="63"/>
    </location>
</feature>
<protein>
    <submittedName>
        <fullName evidence="11">TPR repeat-containing protein</fullName>
    </submittedName>
</protein>
<dbReference type="SUPFAM" id="SSF48452">
    <property type="entry name" value="TPR-like"/>
    <property type="match status" value="1"/>
</dbReference>
<dbReference type="Gene3D" id="1.25.40.10">
    <property type="entry name" value="Tetratricopeptide repeat domain"/>
    <property type="match status" value="1"/>
</dbReference>
<keyword evidence="6 10" id="KW-0802">TPR repeat</keyword>
<sequence length="63" mass="7300">MEHLKKATSLHHIAYLYNKKGKYDMAAPLYERALEIREKELGSEHPDTATSLNNLALVYNNQR</sequence>
<dbReference type="Proteomes" id="UP000274822">
    <property type="component" value="Unassembled WGS sequence"/>
</dbReference>
<dbReference type="PROSITE" id="PS50005">
    <property type="entry name" value="TPR"/>
    <property type="match status" value="1"/>
</dbReference>
<dbReference type="InterPro" id="IPR002151">
    <property type="entry name" value="Kinesin_light"/>
</dbReference>
<evidence type="ECO:0000256" key="1">
    <source>
        <dbReference type="ARBA" id="ARBA00004245"/>
    </source>
</evidence>
<keyword evidence="5" id="KW-0677">Repeat</keyword>
<evidence type="ECO:0000256" key="7">
    <source>
        <dbReference type="ARBA" id="ARBA00023054"/>
    </source>
</evidence>
<gene>
    <name evidence="11" type="ORF">BC938DRAFT_475433</name>
</gene>
<dbReference type="GO" id="GO:0005874">
    <property type="term" value="C:microtubule"/>
    <property type="evidence" value="ECO:0007669"/>
    <property type="project" value="UniProtKB-KW"/>
</dbReference>
<evidence type="ECO:0000256" key="2">
    <source>
        <dbReference type="ARBA" id="ARBA00009622"/>
    </source>
</evidence>
<dbReference type="EMBL" id="RBNJ01020634">
    <property type="protein sequence ID" value="RUS21315.1"/>
    <property type="molecule type" value="Genomic_DNA"/>
</dbReference>
<organism evidence="11 12">
    <name type="scientific">Jimgerdemannia flammicorona</name>
    <dbReference type="NCBI Taxonomy" id="994334"/>
    <lineage>
        <taxon>Eukaryota</taxon>
        <taxon>Fungi</taxon>
        <taxon>Fungi incertae sedis</taxon>
        <taxon>Mucoromycota</taxon>
        <taxon>Mucoromycotina</taxon>
        <taxon>Endogonomycetes</taxon>
        <taxon>Endogonales</taxon>
        <taxon>Endogonaceae</taxon>
        <taxon>Jimgerdemannia</taxon>
    </lineage>
</organism>
<dbReference type="InterPro" id="IPR011990">
    <property type="entry name" value="TPR-like_helical_dom_sf"/>
</dbReference>
<comment type="subcellular location">
    <subcellularLocation>
        <location evidence="1">Cytoplasm</location>
        <location evidence="1">Cytoskeleton</location>
    </subcellularLocation>
</comment>
<keyword evidence="4" id="KW-0493">Microtubule</keyword>
<evidence type="ECO:0000256" key="3">
    <source>
        <dbReference type="ARBA" id="ARBA00022490"/>
    </source>
</evidence>
<accession>A0A433PUW4</accession>
<dbReference type="SMART" id="SM00028">
    <property type="entry name" value="TPR"/>
    <property type="match status" value="1"/>
</dbReference>
<keyword evidence="8" id="KW-0505">Motor protein</keyword>
<reference evidence="11 12" key="1">
    <citation type="journal article" date="2018" name="New Phytol.">
        <title>Phylogenomics of Endogonaceae and evolution of mycorrhizas within Mucoromycota.</title>
        <authorList>
            <person name="Chang Y."/>
            <person name="Desiro A."/>
            <person name="Na H."/>
            <person name="Sandor L."/>
            <person name="Lipzen A."/>
            <person name="Clum A."/>
            <person name="Barry K."/>
            <person name="Grigoriev I.V."/>
            <person name="Martin F.M."/>
            <person name="Stajich J.E."/>
            <person name="Smith M.E."/>
            <person name="Bonito G."/>
            <person name="Spatafora J.W."/>
        </authorList>
    </citation>
    <scope>NUCLEOTIDE SEQUENCE [LARGE SCALE GENOMIC DNA]</scope>
    <source>
        <strain evidence="11 12">AD002</strain>
    </source>
</reference>
<feature type="repeat" description="TPR" evidence="10">
    <location>
        <begin position="7"/>
        <end position="40"/>
    </location>
</feature>
<keyword evidence="7" id="KW-0175">Coiled coil</keyword>
<dbReference type="PANTHER" id="PTHR45783">
    <property type="entry name" value="KINESIN LIGHT CHAIN"/>
    <property type="match status" value="1"/>
</dbReference>
<dbReference type="AlphaFoldDB" id="A0A433PUW4"/>
<dbReference type="InterPro" id="IPR019734">
    <property type="entry name" value="TPR_rpt"/>
</dbReference>
<keyword evidence="3" id="KW-0963">Cytoplasm</keyword>
<evidence type="ECO:0000256" key="5">
    <source>
        <dbReference type="ARBA" id="ARBA00022737"/>
    </source>
</evidence>
<dbReference type="Pfam" id="PF13424">
    <property type="entry name" value="TPR_12"/>
    <property type="match status" value="1"/>
</dbReference>
<evidence type="ECO:0000256" key="4">
    <source>
        <dbReference type="ARBA" id="ARBA00022701"/>
    </source>
</evidence>
<dbReference type="GO" id="GO:0005871">
    <property type="term" value="C:kinesin complex"/>
    <property type="evidence" value="ECO:0007669"/>
    <property type="project" value="InterPro"/>
</dbReference>
<evidence type="ECO:0000256" key="10">
    <source>
        <dbReference type="PROSITE-ProRule" id="PRU00339"/>
    </source>
</evidence>
<proteinExistence type="inferred from homology"/>
<evidence type="ECO:0000313" key="11">
    <source>
        <dbReference type="EMBL" id="RUS21315.1"/>
    </source>
</evidence>
<evidence type="ECO:0000256" key="9">
    <source>
        <dbReference type="ARBA" id="ARBA00023212"/>
    </source>
</evidence>
<dbReference type="GO" id="GO:0005737">
    <property type="term" value="C:cytoplasm"/>
    <property type="evidence" value="ECO:0007669"/>
    <property type="project" value="TreeGrafter"/>
</dbReference>
<evidence type="ECO:0000256" key="8">
    <source>
        <dbReference type="ARBA" id="ARBA00023175"/>
    </source>
</evidence>
<comment type="caution">
    <text evidence="11">The sequence shown here is derived from an EMBL/GenBank/DDBJ whole genome shotgun (WGS) entry which is preliminary data.</text>
</comment>
<dbReference type="GO" id="GO:0007018">
    <property type="term" value="P:microtubule-based movement"/>
    <property type="evidence" value="ECO:0007669"/>
    <property type="project" value="TreeGrafter"/>
</dbReference>
<evidence type="ECO:0000256" key="6">
    <source>
        <dbReference type="ARBA" id="ARBA00022803"/>
    </source>
</evidence>
<comment type="similarity">
    <text evidence="2">Belongs to the kinesin light chain family.</text>
</comment>
<name>A0A433PUW4_9FUNG</name>